<evidence type="ECO:0000256" key="4">
    <source>
        <dbReference type="ARBA" id="ARBA00022840"/>
    </source>
</evidence>
<dbReference type="Pfam" id="PF00664">
    <property type="entry name" value="ABC_membrane"/>
    <property type="match status" value="1"/>
</dbReference>
<dbReference type="Gene3D" id="1.20.1560.10">
    <property type="entry name" value="ABC transporter type 1, transmembrane domain"/>
    <property type="match status" value="1"/>
</dbReference>
<dbReference type="EMBL" id="KN611739">
    <property type="protein sequence ID" value="KHJ76453.1"/>
    <property type="molecule type" value="Genomic_DNA"/>
</dbReference>
<evidence type="ECO:0000259" key="8">
    <source>
        <dbReference type="PROSITE" id="PS50929"/>
    </source>
</evidence>
<organism evidence="9 10">
    <name type="scientific">Oesophagostomum dentatum</name>
    <name type="common">Nodular worm</name>
    <dbReference type="NCBI Taxonomy" id="61180"/>
    <lineage>
        <taxon>Eukaryota</taxon>
        <taxon>Metazoa</taxon>
        <taxon>Ecdysozoa</taxon>
        <taxon>Nematoda</taxon>
        <taxon>Chromadorea</taxon>
        <taxon>Rhabditida</taxon>
        <taxon>Rhabditina</taxon>
        <taxon>Rhabditomorpha</taxon>
        <taxon>Strongyloidea</taxon>
        <taxon>Strongylidae</taxon>
        <taxon>Oesophagostomum</taxon>
    </lineage>
</organism>
<sequence>MNGILQVFLQDIETVDLLLPLNVQFFMHCLMQVLSTLVIVMISTPIFGIAVIPLAIIYTMIMRYYISTSRQLKRLESISRSPIYSHLGESIQ</sequence>
<protein>
    <recommendedName>
        <fullName evidence="8">ABC transmembrane type-1 domain-containing protein</fullName>
    </recommendedName>
</protein>
<dbReference type="PANTHER" id="PTHR24223:SF342">
    <property type="entry name" value="MULTIDRUG RESISTANCE-ASSOCIATED PROTEIN 1"/>
    <property type="match status" value="1"/>
</dbReference>
<accession>A0A0B1RTN9</accession>
<evidence type="ECO:0000256" key="2">
    <source>
        <dbReference type="ARBA" id="ARBA00022692"/>
    </source>
</evidence>
<keyword evidence="4" id="KW-0067">ATP-binding</keyword>
<dbReference type="GO" id="GO:0005524">
    <property type="term" value="F:ATP binding"/>
    <property type="evidence" value="ECO:0007669"/>
    <property type="project" value="UniProtKB-KW"/>
</dbReference>
<dbReference type="Proteomes" id="UP000053660">
    <property type="component" value="Unassembled WGS sequence"/>
</dbReference>
<evidence type="ECO:0000256" key="3">
    <source>
        <dbReference type="ARBA" id="ARBA00022741"/>
    </source>
</evidence>
<evidence type="ECO:0000256" key="5">
    <source>
        <dbReference type="ARBA" id="ARBA00022989"/>
    </source>
</evidence>
<dbReference type="GO" id="GO:0140359">
    <property type="term" value="F:ABC-type transporter activity"/>
    <property type="evidence" value="ECO:0007669"/>
    <property type="project" value="InterPro"/>
</dbReference>
<dbReference type="InterPro" id="IPR050173">
    <property type="entry name" value="ABC_transporter_C-like"/>
</dbReference>
<evidence type="ECO:0000313" key="10">
    <source>
        <dbReference type="Proteomes" id="UP000053660"/>
    </source>
</evidence>
<keyword evidence="1" id="KW-0813">Transport</keyword>
<evidence type="ECO:0000256" key="1">
    <source>
        <dbReference type="ARBA" id="ARBA00022448"/>
    </source>
</evidence>
<dbReference type="PANTHER" id="PTHR24223">
    <property type="entry name" value="ATP-BINDING CASSETTE SUB-FAMILY C"/>
    <property type="match status" value="1"/>
</dbReference>
<dbReference type="OrthoDB" id="6500128at2759"/>
<gene>
    <name evidence="9" type="ORF">OESDEN_23927</name>
</gene>
<keyword evidence="5 7" id="KW-1133">Transmembrane helix</keyword>
<keyword evidence="6 7" id="KW-0472">Membrane</keyword>
<keyword evidence="3" id="KW-0547">Nucleotide-binding</keyword>
<name>A0A0B1RTN9_OESDE</name>
<evidence type="ECO:0000256" key="7">
    <source>
        <dbReference type="SAM" id="Phobius"/>
    </source>
</evidence>
<dbReference type="AlphaFoldDB" id="A0A0B1RTN9"/>
<feature type="domain" description="ABC transmembrane type-1" evidence="8">
    <location>
        <begin position="1"/>
        <end position="92"/>
    </location>
</feature>
<dbReference type="InterPro" id="IPR011527">
    <property type="entry name" value="ABC1_TM_dom"/>
</dbReference>
<evidence type="ECO:0000256" key="6">
    <source>
        <dbReference type="ARBA" id="ARBA00023136"/>
    </source>
</evidence>
<dbReference type="InterPro" id="IPR036640">
    <property type="entry name" value="ABC1_TM_sf"/>
</dbReference>
<reference evidence="9 10" key="1">
    <citation type="submission" date="2014-03" db="EMBL/GenBank/DDBJ databases">
        <title>Draft genome of the hookworm Oesophagostomum dentatum.</title>
        <authorList>
            <person name="Mitreva M."/>
        </authorList>
    </citation>
    <scope>NUCLEOTIDE SEQUENCE [LARGE SCALE GENOMIC DNA]</scope>
    <source>
        <strain evidence="9 10">OD-Hann</strain>
    </source>
</reference>
<keyword evidence="10" id="KW-1185">Reference proteome</keyword>
<dbReference type="GO" id="GO:0016020">
    <property type="term" value="C:membrane"/>
    <property type="evidence" value="ECO:0007669"/>
    <property type="project" value="InterPro"/>
</dbReference>
<dbReference type="SUPFAM" id="SSF90123">
    <property type="entry name" value="ABC transporter transmembrane region"/>
    <property type="match status" value="1"/>
</dbReference>
<keyword evidence="2 7" id="KW-0812">Transmembrane</keyword>
<dbReference type="PROSITE" id="PS50929">
    <property type="entry name" value="ABC_TM1F"/>
    <property type="match status" value="1"/>
</dbReference>
<feature type="non-terminal residue" evidence="9">
    <location>
        <position position="92"/>
    </location>
</feature>
<feature type="transmembrane region" description="Helical" evidence="7">
    <location>
        <begin position="46"/>
        <end position="66"/>
    </location>
</feature>
<proteinExistence type="predicted"/>
<evidence type="ECO:0000313" key="9">
    <source>
        <dbReference type="EMBL" id="KHJ76453.1"/>
    </source>
</evidence>